<keyword evidence="2" id="KW-1185">Reference proteome</keyword>
<sequence>MDINNNNIKAQERKNTLLVSKESTDEIGEFDELFKLFLRNRKMVKGSSNSPANDKKKTIKLPKILSKLQKRNNDKISHEKKNEKSRCENENDNLKPVTEKKATLSVPQPIKNVCPKMPDEIFEIAEESCFVSKYQIIPNRRVSMACKPDDF</sequence>
<evidence type="ECO:0000313" key="2">
    <source>
        <dbReference type="Proteomes" id="UP000046392"/>
    </source>
</evidence>
<proteinExistence type="predicted"/>
<dbReference type="WBParaSite" id="SPAL_0001535100.1">
    <property type="protein sequence ID" value="SPAL_0001535100.1"/>
    <property type="gene ID" value="SPAL_0001535100"/>
</dbReference>
<feature type="compositionally biased region" description="Basic and acidic residues" evidence="1">
    <location>
        <begin position="71"/>
        <end position="102"/>
    </location>
</feature>
<evidence type="ECO:0000256" key="1">
    <source>
        <dbReference type="SAM" id="MobiDB-lite"/>
    </source>
</evidence>
<reference evidence="3" key="1">
    <citation type="submission" date="2017-02" db="UniProtKB">
        <authorList>
            <consortium name="WormBaseParasite"/>
        </authorList>
    </citation>
    <scope>IDENTIFICATION</scope>
</reference>
<accession>A0A0N5CBT7</accession>
<evidence type="ECO:0000313" key="3">
    <source>
        <dbReference type="WBParaSite" id="SPAL_0001535100.1"/>
    </source>
</evidence>
<feature type="region of interest" description="Disordered" evidence="1">
    <location>
        <begin position="44"/>
        <end position="102"/>
    </location>
</feature>
<protein>
    <submittedName>
        <fullName evidence="3">Uncharacterized protein</fullName>
    </submittedName>
</protein>
<dbReference type="AlphaFoldDB" id="A0A0N5CBT7"/>
<dbReference type="Proteomes" id="UP000046392">
    <property type="component" value="Unplaced"/>
</dbReference>
<organism evidence="2 3">
    <name type="scientific">Strongyloides papillosus</name>
    <name type="common">Intestinal threadworm</name>
    <dbReference type="NCBI Taxonomy" id="174720"/>
    <lineage>
        <taxon>Eukaryota</taxon>
        <taxon>Metazoa</taxon>
        <taxon>Ecdysozoa</taxon>
        <taxon>Nematoda</taxon>
        <taxon>Chromadorea</taxon>
        <taxon>Rhabditida</taxon>
        <taxon>Tylenchina</taxon>
        <taxon>Panagrolaimomorpha</taxon>
        <taxon>Strongyloidoidea</taxon>
        <taxon>Strongyloididae</taxon>
        <taxon>Strongyloides</taxon>
    </lineage>
</organism>
<name>A0A0N5CBT7_STREA</name>